<dbReference type="InterPro" id="IPR044730">
    <property type="entry name" value="RNase_H-like_dom_plant"/>
</dbReference>
<dbReference type="EMBL" id="OIVN01002802">
    <property type="protein sequence ID" value="SPD06550.1"/>
    <property type="molecule type" value="Genomic_DNA"/>
</dbReference>
<dbReference type="AlphaFoldDB" id="A0A2N9H4M2"/>
<dbReference type="SUPFAM" id="SSF56219">
    <property type="entry name" value="DNase I-like"/>
    <property type="match status" value="1"/>
</dbReference>
<evidence type="ECO:0000313" key="3">
    <source>
        <dbReference type="EMBL" id="SPD06550.1"/>
    </source>
</evidence>
<dbReference type="InterPro" id="IPR036691">
    <property type="entry name" value="Endo/exonu/phosph_ase_sf"/>
</dbReference>
<dbReference type="InterPro" id="IPR012337">
    <property type="entry name" value="RNaseH-like_sf"/>
</dbReference>
<dbReference type="Gene3D" id="3.30.420.10">
    <property type="entry name" value="Ribonuclease H-like superfamily/Ribonuclease H"/>
    <property type="match status" value="1"/>
</dbReference>
<dbReference type="PROSITE" id="PS50158">
    <property type="entry name" value="ZF_CCHC"/>
    <property type="match status" value="1"/>
</dbReference>
<keyword evidence="1" id="KW-0863">Zinc-finger</keyword>
<organism evidence="3">
    <name type="scientific">Fagus sylvatica</name>
    <name type="common">Beechnut</name>
    <dbReference type="NCBI Taxonomy" id="28930"/>
    <lineage>
        <taxon>Eukaryota</taxon>
        <taxon>Viridiplantae</taxon>
        <taxon>Streptophyta</taxon>
        <taxon>Embryophyta</taxon>
        <taxon>Tracheophyta</taxon>
        <taxon>Spermatophyta</taxon>
        <taxon>Magnoliopsida</taxon>
        <taxon>eudicotyledons</taxon>
        <taxon>Gunneridae</taxon>
        <taxon>Pentapetalae</taxon>
        <taxon>rosids</taxon>
        <taxon>fabids</taxon>
        <taxon>Fagales</taxon>
        <taxon>Fagaceae</taxon>
        <taxon>Fagus</taxon>
    </lineage>
</organism>
<dbReference type="GO" id="GO:0004523">
    <property type="term" value="F:RNA-DNA hybrid ribonuclease activity"/>
    <property type="evidence" value="ECO:0007669"/>
    <property type="project" value="InterPro"/>
</dbReference>
<feature type="domain" description="CCHC-type" evidence="2">
    <location>
        <begin position="8"/>
        <end position="21"/>
    </location>
</feature>
<evidence type="ECO:0000259" key="2">
    <source>
        <dbReference type="PROSITE" id="PS50158"/>
    </source>
</evidence>
<keyword evidence="1" id="KW-0862">Zinc</keyword>
<gene>
    <name evidence="3" type="ORF">FSB_LOCUS34432</name>
</gene>
<accession>A0A2N9H4M2</accession>
<dbReference type="CDD" id="cd06222">
    <property type="entry name" value="RNase_H_like"/>
    <property type="match status" value="1"/>
</dbReference>
<dbReference type="SUPFAM" id="SSF53098">
    <property type="entry name" value="Ribonuclease H-like"/>
    <property type="match status" value="1"/>
</dbReference>
<reference evidence="3" key="1">
    <citation type="submission" date="2018-02" db="EMBL/GenBank/DDBJ databases">
        <authorList>
            <person name="Cohen D.B."/>
            <person name="Kent A.D."/>
        </authorList>
    </citation>
    <scope>NUCLEOTIDE SEQUENCE</scope>
</reference>
<protein>
    <recommendedName>
        <fullName evidence="2">CCHC-type domain-containing protein</fullName>
    </recommendedName>
</protein>
<dbReference type="InterPro" id="IPR001878">
    <property type="entry name" value="Znf_CCHC"/>
</dbReference>
<evidence type="ECO:0000256" key="1">
    <source>
        <dbReference type="PROSITE-ProRule" id="PRU00047"/>
    </source>
</evidence>
<proteinExistence type="predicted"/>
<dbReference type="Pfam" id="PF13456">
    <property type="entry name" value="RVT_3"/>
    <property type="match status" value="1"/>
</dbReference>
<keyword evidence="1" id="KW-0479">Metal-binding</keyword>
<dbReference type="GO" id="GO:0008270">
    <property type="term" value="F:zinc ion binding"/>
    <property type="evidence" value="ECO:0007669"/>
    <property type="project" value="UniProtKB-KW"/>
</dbReference>
<dbReference type="InterPro" id="IPR002156">
    <property type="entry name" value="RNaseH_domain"/>
</dbReference>
<dbReference type="Gene3D" id="3.60.10.10">
    <property type="entry name" value="Endonuclease/exonuclease/phosphatase"/>
    <property type="match status" value="1"/>
</dbReference>
<name>A0A2N9H4M2_FAGSY</name>
<dbReference type="InterPro" id="IPR036397">
    <property type="entry name" value="RNaseH_sf"/>
</dbReference>
<sequence length="1144" mass="129903">MKSFGNFCYGCGRIGHEVKNCCDQDSICIRNKGVNMGIFVQARRVVCLLRDCLETSEKIVLVQLKTQFQWAKAAQTASDMWHEIERKEKTDVTVLGLNMFDIDHDVGLEEMMTLARLTGGKTEDKEDLAMSEDDIMLPLANIDRTHHIPTNNIEVGLLVSSIKRKGVEQKEDQSISEAKKAKVEGNMGNHLISPNPVEQKTLPTMVKVLSLSKTAAKGASPKSLAKAKAGNTWRRTKKNFPQMSADPVAVLSATVGKAGGSALFWKKGVEIEVIYSDKNVIASLIYSDPPETAWLLINVHGPPYFAKRKKFWGLMEELINSFSGLDLAKFDLDPFPDPNPKEKYGYGGDQYTWLNKRVGLANIKEWLDRGLCNADWQCMFPKAGVKHLTSPTSDHSPILLDTHMEKDYGARPFRFEAMWIKDSSSLEVVDDTWQCNIEEQEAALSLELNDWLEREELKWKQKSRELWLKEGDRNSKFFHLSTLLRRRRNCIAEIKMADGTWINNRGEIENYFATHFQEVFQSSNPPIPPNLDNLLEPCITREENAKLSRIPTSEEVQKVVFEMHPLKAPSPNGLPRLFFRHYWSIVGEQVVAAVQSFFHDGWMLKEMNHTFITLIPKVQAQEVVHSFKRMKRKQGSLGIKLDFHKAYDKMEWEFIVQLNPFQSILMAAFQLPKSLCEDMDTVVRRFWWNLKKDASNYFSPKAWEVLCKPLKEGGLGFRSFSNINAAMLAKLAWWVLSGKDILCIKVLLAKYKVGKNWLKAPPVKSASWTWRSLERVKHILLNGSCKLVGDGDSILVWDDPWIPDLPSFSPNPRENNGINQCLVVSQLMNRNKTRWDVSRLEELFDAHSVEAILKIPVWHGNLEDKWVWTKTTSGELSVKSAYKELISLEEQFLAMRSLWFGSGWGIRVDKIHMENPLALVEFLFCPPLDLVLREEQSSHFLLNGALILDKIWKLRNAQTIKTSSPQRDAMEWSCPGPGTMKINCDAAIGKDYSVIAAVARDWRGALVFALSKKANTNVPLQAEAEALLWSVQLAGSFTGIKVVIEGDSKTCIEALRTQNLDVPWRISSCLSEICRLTSLLSDYSFIWVRRGANRAAHELATWSLQNHLTGSFDFGAGPPSLANILLDDSCRSNVYSFPNFRPQL</sequence>
<dbReference type="PANTHER" id="PTHR47074">
    <property type="entry name" value="BNAC02G40300D PROTEIN"/>
    <property type="match status" value="1"/>
</dbReference>
<dbReference type="GO" id="GO:0003676">
    <property type="term" value="F:nucleic acid binding"/>
    <property type="evidence" value="ECO:0007669"/>
    <property type="project" value="InterPro"/>
</dbReference>
<dbReference type="InterPro" id="IPR052929">
    <property type="entry name" value="RNase_H-like_EbsB-rel"/>
</dbReference>
<dbReference type="PANTHER" id="PTHR47074:SF11">
    <property type="entry name" value="REVERSE TRANSCRIPTASE-LIKE PROTEIN"/>
    <property type="match status" value="1"/>
</dbReference>